<dbReference type="Proteomes" id="UP001194696">
    <property type="component" value="Unassembled WGS sequence"/>
</dbReference>
<evidence type="ECO:0000313" key="4">
    <source>
        <dbReference type="Proteomes" id="UP001194696"/>
    </source>
</evidence>
<keyword evidence="4" id="KW-1185">Reference proteome</keyword>
<feature type="compositionally biased region" description="Polar residues" evidence="2">
    <location>
        <begin position="178"/>
        <end position="199"/>
    </location>
</feature>
<proteinExistence type="inferred from homology"/>
<evidence type="ECO:0000313" key="3">
    <source>
        <dbReference type="EMBL" id="KAG0291394.1"/>
    </source>
</evidence>
<dbReference type="EMBL" id="JAAAIM010000244">
    <property type="protein sequence ID" value="KAG0291394.1"/>
    <property type="molecule type" value="Genomic_DNA"/>
</dbReference>
<reference evidence="3 4" key="1">
    <citation type="journal article" date="2020" name="Fungal Divers.">
        <title>Resolving the Mortierellaceae phylogeny through synthesis of multi-gene phylogenetics and phylogenomics.</title>
        <authorList>
            <person name="Vandepol N."/>
            <person name="Liber J."/>
            <person name="Desiro A."/>
            <person name="Na H."/>
            <person name="Kennedy M."/>
            <person name="Barry K."/>
            <person name="Grigoriev I.V."/>
            <person name="Miller A.N."/>
            <person name="O'Donnell K."/>
            <person name="Stajich J.E."/>
            <person name="Bonito G."/>
        </authorList>
    </citation>
    <scope>NUCLEOTIDE SEQUENCE [LARGE SCALE GENOMIC DNA]</scope>
    <source>
        <strain evidence="3 4">AD045</strain>
    </source>
</reference>
<feature type="compositionally biased region" description="Polar residues" evidence="2">
    <location>
        <begin position="150"/>
        <end position="164"/>
    </location>
</feature>
<evidence type="ECO:0000256" key="1">
    <source>
        <dbReference type="ARBA" id="ARBA00038101"/>
    </source>
</evidence>
<dbReference type="InterPro" id="IPR006597">
    <property type="entry name" value="Sel1-like"/>
</dbReference>
<comment type="caution">
    <text evidence="3">The sequence shown here is derived from an EMBL/GenBank/DDBJ whole genome shotgun (WGS) entry which is preliminary data.</text>
</comment>
<organism evidence="3 4">
    <name type="scientific">Linnemannia gamsii</name>
    <dbReference type="NCBI Taxonomy" id="64522"/>
    <lineage>
        <taxon>Eukaryota</taxon>
        <taxon>Fungi</taxon>
        <taxon>Fungi incertae sedis</taxon>
        <taxon>Mucoromycota</taxon>
        <taxon>Mortierellomycotina</taxon>
        <taxon>Mortierellomycetes</taxon>
        <taxon>Mortierellales</taxon>
        <taxon>Mortierellaceae</taxon>
        <taxon>Linnemannia</taxon>
    </lineage>
</organism>
<dbReference type="PANTHER" id="PTHR11102:SF160">
    <property type="entry name" value="ERAD-ASSOCIATED E3 UBIQUITIN-PROTEIN LIGASE COMPONENT HRD3"/>
    <property type="match status" value="1"/>
</dbReference>
<dbReference type="PANTHER" id="PTHR11102">
    <property type="entry name" value="SEL-1-LIKE PROTEIN"/>
    <property type="match status" value="1"/>
</dbReference>
<dbReference type="InterPro" id="IPR050767">
    <property type="entry name" value="Sel1_AlgK"/>
</dbReference>
<evidence type="ECO:0008006" key="5">
    <source>
        <dbReference type="Google" id="ProtNLM"/>
    </source>
</evidence>
<evidence type="ECO:0000256" key="2">
    <source>
        <dbReference type="SAM" id="MobiDB-lite"/>
    </source>
</evidence>
<accession>A0ABQ7K5K6</accession>
<feature type="non-terminal residue" evidence="3">
    <location>
        <position position="410"/>
    </location>
</feature>
<sequence length="410" mass="44163">MTATEAPPQMQALRLVTDNDNDNGNDNENSSSSSEIVHIAVHPDSASGKDVILWDDIKAAFDDVIQVRSGTFIQSFLKGSDFKILEPLRIASVPGVTLDVVVRDKSRLSLESLQLALPSGEVHENTPPNYETSVATSGCNPAYGLENVLTGASNNDDNPDSEQPSRGPKTAKGDKPPTTASDNTQPTSQNAKLKTQAPQSHEEIAADAAKNVARTMMRATIGEPEALVALGDMYRDGQGVAQDFITAMYRYSSAAGQGHTRAKYSLGILEESSFNNPSSAAIWFLKAANDGFAPAQYSLGSLYLRGSGVPQDYSLAMEWFLKASDQGHIEAQYRMGYLYQQGYGVPHDYVQAMTWYLKAAEEGYAPAQANAGALYQLGEGVPQDDVFALSWFRKAADQGNADSLLYLGLA</sequence>
<comment type="similarity">
    <text evidence="1">Belongs to the sel-1 family.</text>
</comment>
<dbReference type="Gene3D" id="1.25.40.10">
    <property type="entry name" value="Tetratricopeptide repeat domain"/>
    <property type="match status" value="2"/>
</dbReference>
<dbReference type="Pfam" id="PF08238">
    <property type="entry name" value="Sel1"/>
    <property type="match status" value="5"/>
</dbReference>
<protein>
    <recommendedName>
        <fullName evidence="5">HCP-like protein</fullName>
    </recommendedName>
</protein>
<dbReference type="SUPFAM" id="SSF81901">
    <property type="entry name" value="HCP-like"/>
    <property type="match status" value="1"/>
</dbReference>
<dbReference type="InterPro" id="IPR011990">
    <property type="entry name" value="TPR-like_helical_dom_sf"/>
</dbReference>
<feature type="region of interest" description="Disordered" evidence="2">
    <location>
        <begin position="145"/>
        <end position="202"/>
    </location>
</feature>
<dbReference type="SMART" id="SM00671">
    <property type="entry name" value="SEL1"/>
    <property type="match status" value="5"/>
</dbReference>
<gene>
    <name evidence="3" type="ORF">BGZ96_005230</name>
</gene>
<name>A0ABQ7K5K6_9FUNG</name>